<gene>
    <name evidence="3" type="ORF">ACMD2_07410</name>
</gene>
<feature type="domain" description="WRKY19-like zinc finger" evidence="2">
    <location>
        <begin position="548"/>
        <end position="572"/>
    </location>
</feature>
<dbReference type="PANTHER" id="PTHR31827">
    <property type="entry name" value="EMB|CAB89363.1"/>
    <property type="match status" value="1"/>
</dbReference>
<evidence type="ECO:0000256" key="1">
    <source>
        <dbReference type="SAM" id="MobiDB-lite"/>
    </source>
</evidence>
<proteinExistence type="predicted"/>
<dbReference type="STRING" id="4615.A0A199W1R4"/>
<feature type="region of interest" description="Disordered" evidence="1">
    <location>
        <begin position="701"/>
        <end position="728"/>
    </location>
</feature>
<dbReference type="Pfam" id="PF24906">
    <property type="entry name" value="Zf_WRKY19"/>
    <property type="match status" value="7"/>
</dbReference>
<organism evidence="3 4">
    <name type="scientific">Ananas comosus</name>
    <name type="common">Pineapple</name>
    <name type="synonym">Ananas ananas</name>
    <dbReference type="NCBI Taxonomy" id="4615"/>
    <lineage>
        <taxon>Eukaryota</taxon>
        <taxon>Viridiplantae</taxon>
        <taxon>Streptophyta</taxon>
        <taxon>Embryophyta</taxon>
        <taxon>Tracheophyta</taxon>
        <taxon>Spermatophyta</taxon>
        <taxon>Magnoliopsida</taxon>
        <taxon>Liliopsida</taxon>
        <taxon>Poales</taxon>
        <taxon>Bromeliaceae</taxon>
        <taxon>Bromelioideae</taxon>
        <taxon>Ananas</taxon>
    </lineage>
</organism>
<dbReference type="PANTHER" id="PTHR31827:SF40">
    <property type="entry name" value="F22C12.10"/>
    <property type="match status" value="1"/>
</dbReference>
<feature type="domain" description="WRKY19-like zinc finger" evidence="2">
    <location>
        <begin position="422"/>
        <end position="446"/>
    </location>
</feature>
<dbReference type="EMBL" id="LSRQ01000344">
    <property type="protein sequence ID" value="OAY83407.1"/>
    <property type="molecule type" value="Genomic_DNA"/>
</dbReference>
<feature type="domain" description="WRKY19-like zinc finger" evidence="2">
    <location>
        <begin position="523"/>
        <end position="547"/>
    </location>
</feature>
<evidence type="ECO:0000313" key="3">
    <source>
        <dbReference type="EMBL" id="OAY83407.1"/>
    </source>
</evidence>
<feature type="domain" description="WRKY19-like zinc finger" evidence="2">
    <location>
        <begin position="372"/>
        <end position="396"/>
    </location>
</feature>
<comment type="caution">
    <text evidence="3">The sequence shown here is derived from an EMBL/GenBank/DDBJ whole genome shotgun (WGS) entry which is preliminary data.</text>
</comment>
<evidence type="ECO:0000313" key="4">
    <source>
        <dbReference type="Proteomes" id="UP000092600"/>
    </source>
</evidence>
<dbReference type="Proteomes" id="UP000092600">
    <property type="component" value="Unassembled WGS sequence"/>
</dbReference>
<feature type="non-terminal residue" evidence="3">
    <location>
        <position position="1"/>
    </location>
</feature>
<sequence>VVVRAFLSFFSLKRETLTLTLTLTLTTNPNPNLRHHRHLGFSEGFLVLWYHQFECVAVADLCYQHIIGLEDNLYFSNLNKDLASNIACILFMDTNISSSSTSEWSTITSAAGYRTDATVRHSSIERNLDDSIGSDFLKNPPLSLALGHSESSKRSLLTACTISSAKERDGEGSMDLGLNFQLSLGNKFAHGSKMPVFPVPKALEKEPKFDLQLSLSVGPFGSVVMNAASASTHHQDILESLKVISVPTVDEGSTSRWKCGSNLLPYLHINGESTVFPPKHVIPASSSQSLIRDHTLQRVQTTKVLAASISQDACAQKRKCSTKTCQYPCCEKGARGASRLCIGHGGGRRCQKPGCNRGAEGRTIFCKTHGGGRRCNHLGCTKSAEGRTDYCITHGGGRRCSHEGCVRAARGKSGCCIKHGGGNRCQRENCTKSAEGRTRLCISHGGGRRCQFPECTRGAQGSTMFCKSHGGGKRCTYPDCSKGAEGSTPFCKGHGGGKRCSFTGGCPKSVHGGTKFCVAHGGGKRCAMPECPKSARGRTAFCVGHGGGKRCKYDGCGKSAQGRTNFCKKHGGGKRCSWGRAGSSDSIGDPPCDRSARGASGHCAVHNPLVEDNRIHGGRTLGTAVAACRATTRSEKMKEVAREDNLISKMEIGGGNLLSFDGCDETKFMHPASTPHSMLVSGPEGRVHGAILMAFFASSSSSGSHCRIQGDGETSKEGIPNALPHKWL</sequence>
<name>A0A199W1R4_ANACO</name>
<feature type="domain" description="WRKY19-like zinc finger" evidence="2">
    <location>
        <begin position="347"/>
        <end position="371"/>
    </location>
</feature>
<feature type="domain" description="WRKY19-like zinc finger" evidence="2">
    <location>
        <begin position="447"/>
        <end position="471"/>
    </location>
</feature>
<dbReference type="InterPro" id="IPR056866">
    <property type="entry name" value="Znf_WRKY19"/>
</dbReference>
<protein>
    <submittedName>
        <fullName evidence="3">Putative WRKY transcription factor 19</fullName>
    </submittedName>
</protein>
<accession>A0A199W1R4</accession>
<evidence type="ECO:0000259" key="2">
    <source>
        <dbReference type="Pfam" id="PF24906"/>
    </source>
</evidence>
<reference evidence="3 4" key="1">
    <citation type="journal article" date="2016" name="DNA Res.">
        <title>The draft genome of MD-2 pineapple using hybrid error correction of long reads.</title>
        <authorList>
            <person name="Redwan R.M."/>
            <person name="Saidin A."/>
            <person name="Kumar S.V."/>
        </authorList>
    </citation>
    <scope>NUCLEOTIDE SEQUENCE [LARGE SCALE GENOMIC DNA]</scope>
    <source>
        <strain evidence="4">cv. MD2</strain>
        <tissue evidence="3">Leaf</tissue>
    </source>
</reference>
<feature type="domain" description="WRKY19-like zinc finger" evidence="2">
    <location>
        <begin position="472"/>
        <end position="496"/>
    </location>
</feature>
<dbReference type="AlphaFoldDB" id="A0A199W1R4"/>